<proteinExistence type="predicted"/>
<organism evidence="2">
    <name type="scientific">Tanacetum cinerariifolium</name>
    <name type="common">Dalmatian daisy</name>
    <name type="synonym">Chrysanthemum cinerariifolium</name>
    <dbReference type="NCBI Taxonomy" id="118510"/>
    <lineage>
        <taxon>Eukaryota</taxon>
        <taxon>Viridiplantae</taxon>
        <taxon>Streptophyta</taxon>
        <taxon>Embryophyta</taxon>
        <taxon>Tracheophyta</taxon>
        <taxon>Spermatophyta</taxon>
        <taxon>Magnoliopsida</taxon>
        <taxon>eudicotyledons</taxon>
        <taxon>Gunneridae</taxon>
        <taxon>Pentapetalae</taxon>
        <taxon>asterids</taxon>
        <taxon>campanulids</taxon>
        <taxon>Asterales</taxon>
        <taxon>Asteraceae</taxon>
        <taxon>Asteroideae</taxon>
        <taxon>Anthemideae</taxon>
        <taxon>Anthemidinae</taxon>
        <taxon>Tanacetum</taxon>
    </lineage>
</organism>
<feature type="region of interest" description="Disordered" evidence="1">
    <location>
        <begin position="54"/>
        <end position="116"/>
    </location>
</feature>
<sequence>MITCLPKYSHVIRRSWVTYTFISSDYKESFDAGSPRVIVYRYDGLLMHLVDPPSTDYVSGPEDPEQAPLSPDYIPGPEYPEYLAPSDDEISVEDQDNADDEDEEEASEEDDEEEEHLASIDVLLLGCLSEPAPIPFPSEAEVARLLAIPTPPPSPLTPLLSPLPQIPSPPFHVPLPPTTILTYAEAPLGFRAARIRLRAASPTSLPTHQPLPLHAPSTSRRPDILKGDIPPQKRLWLTTPTSGFEVRESSAAATARQPGLRTARTTDYGFVDMVDDAPIRHAPRKVRYGISDTWHEVVDAIQEGASTTLEGVNARVTKLAETHERDTQDLYAHLEDGQDNRAHLSGRVNMLLEDRQFHQQTVIAHTQIQDLRISSQEALTTTLVAQVSSLQIQLIAALGQIQALQAIDPIHVDDLEDADSENGFKKRIQNHPAIATATATTTTPMTNVAIRALIAQGVADALARRTIQRNTNLNDDGSQGFGSVITRLVPPTRKCTYSDFLKCQPLNFKGTKGVTIGHDVAYIMPWKTLMKMMTTKYCPRNKIKKLEIEIWNLKVKGIDLAIYTQRFQELALMRGRMFPEYSDVVENYVGGLPDMIQGNVMSTKPKTMKEAIEMANNLMDQKLRTLAERQIENKRKQDDDSKNNQNQQQSNKRQNTGRAYTAGPIKKIGAWDCRSSGNANACNNQRATGANQKGTSFYECGAQGQFKRECPKLKNKNHGNQCGNGNAPAKVYVVGNAGTNPDSNIVTGKILLNNRYASILFDTGADRSFVFTAFRSLIDITPTTLYNYYDVEIADKKINGINTIIRGCTLNLLNHPFNIDLKPVELGSFDVIIGNETLIVRGDERNQGNETRLNTISCTKTQKYMLKGCHVFLACVTTKDTEDKSEEKRLEDVPIVRDFPEVFPEDLSSLSPTRQVEFKIDLMPAPGAFRQRLYKTQFLTLGSSGLVFQEEGYIILNVHRLPRTEQANGEESLSTLED</sequence>
<reference evidence="2" key="1">
    <citation type="journal article" date="2019" name="Sci. Rep.">
        <title>Draft genome of Tanacetum cinerariifolium, the natural source of mosquito coil.</title>
        <authorList>
            <person name="Yamashiro T."/>
            <person name="Shiraishi A."/>
            <person name="Satake H."/>
            <person name="Nakayama K."/>
        </authorList>
    </citation>
    <scope>NUCLEOTIDE SEQUENCE</scope>
</reference>
<dbReference type="PANTHER" id="PTHR15503:SF45">
    <property type="entry name" value="RNA-DIRECTED DNA POLYMERASE HOMOLOG"/>
    <property type="match status" value="1"/>
</dbReference>
<dbReference type="EMBL" id="BKCJ010002169">
    <property type="protein sequence ID" value="GEU46740.1"/>
    <property type="molecule type" value="Genomic_DNA"/>
</dbReference>
<dbReference type="Gene3D" id="2.40.70.10">
    <property type="entry name" value="Acid Proteases"/>
    <property type="match status" value="1"/>
</dbReference>
<name>A0A6L2KD91_TANCI</name>
<feature type="region of interest" description="Disordered" evidence="1">
    <location>
        <begin position="633"/>
        <end position="661"/>
    </location>
</feature>
<dbReference type="PANTHER" id="PTHR15503">
    <property type="entry name" value="LDOC1 RELATED"/>
    <property type="match status" value="1"/>
</dbReference>
<evidence type="ECO:0008006" key="3">
    <source>
        <dbReference type="Google" id="ProtNLM"/>
    </source>
</evidence>
<dbReference type="GO" id="GO:0006508">
    <property type="term" value="P:proteolysis"/>
    <property type="evidence" value="ECO:0007669"/>
    <property type="project" value="InterPro"/>
</dbReference>
<evidence type="ECO:0000256" key="1">
    <source>
        <dbReference type="SAM" id="MobiDB-lite"/>
    </source>
</evidence>
<dbReference type="Pfam" id="PF08284">
    <property type="entry name" value="RVP_2"/>
    <property type="match status" value="1"/>
</dbReference>
<dbReference type="AlphaFoldDB" id="A0A6L2KD91"/>
<dbReference type="CDD" id="cd00303">
    <property type="entry name" value="retropepsin_like"/>
    <property type="match status" value="1"/>
</dbReference>
<feature type="region of interest" description="Disordered" evidence="1">
    <location>
        <begin position="201"/>
        <end position="228"/>
    </location>
</feature>
<feature type="compositionally biased region" description="Basic and acidic residues" evidence="1">
    <location>
        <begin position="633"/>
        <end position="642"/>
    </location>
</feature>
<evidence type="ECO:0000313" key="2">
    <source>
        <dbReference type="EMBL" id="GEU46740.1"/>
    </source>
</evidence>
<accession>A0A6L2KD91</accession>
<comment type="caution">
    <text evidence="2">The sequence shown here is derived from an EMBL/GenBank/DDBJ whole genome shotgun (WGS) entry which is preliminary data.</text>
</comment>
<dbReference type="GO" id="GO:0004190">
    <property type="term" value="F:aspartic-type endopeptidase activity"/>
    <property type="evidence" value="ECO:0007669"/>
    <property type="project" value="InterPro"/>
</dbReference>
<protein>
    <recommendedName>
        <fullName evidence="3">Reverse transcriptase domain-containing protein</fullName>
    </recommendedName>
</protein>
<dbReference type="InterPro" id="IPR001969">
    <property type="entry name" value="Aspartic_peptidase_AS"/>
</dbReference>
<feature type="compositionally biased region" description="Low complexity" evidence="1">
    <location>
        <begin position="643"/>
        <end position="654"/>
    </location>
</feature>
<dbReference type="InterPro" id="IPR021109">
    <property type="entry name" value="Peptidase_aspartic_dom_sf"/>
</dbReference>
<feature type="compositionally biased region" description="Acidic residues" evidence="1">
    <location>
        <begin position="86"/>
        <end position="115"/>
    </location>
</feature>
<dbReference type="InterPro" id="IPR032567">
    <property type="entry name" value="RTL1-rel"/>
</dbReference>
<gene>
    <name evidence="2" type="ORF">Tci_018718</name>
</gene>
<dbReference type="PROSITE" id="PS00141">
    <property type="entry name" value="ASP_PROTEASE"/>
    <property type="match status" value="1"/>
</dbReference>